<organism evidence="3 4">
    <name type="scientific">Rubripirellula tenax</name>
    <dbReference type="NCBI Taxonomy" id="2528015"/>
    <lineage>
        <taxon>Bacteria</taxon>
        <taxon>Pseudomonadati</taxon>
        <taxon>Planctomycetota</taxon>
        <taxon>Planctomycetia</taxon>
        <taxon>Pirellulales</taxon>
        <taxon>Pirellulaceae</taxon>
        <taxon>Rubripirellula</taxon>
    </lineage>
</organism>
<accession>A0A5C6EQE3</accession>
<evidence type="ECO:0000259" key="2">
    <source>
        <dbReference type="Pfam" id="PF01557"/>
    </source>
</evidence>
<dbReference type="EC" id="4.2.1.80" evidence="3"/>
<dbReference type="Pfam" id="PF01557">
    <property type="entry name" value="FAA_hydrolase"/>
    <property type="match status" value="1"/>
</dbReference>
<keyword evidence="1 3" id="KW-0456">Lyase</keyword>
<feature type="domain" description="Fumarylacetoacetase-like C-terminal" evidence="2">
    <location>
        <begin position="74"/>
        <end position="258"/>
    </location>
</feature>
<dbReference type="SUPFAM" id="SSF56529">
    <property type="entry name" value="FAH"/>
    <property type="match status" value="1"/>
</dbReference>
<dbReference type="PANTHER" id="PTHR30143">
    <property type="entry name" value="ACID HYDRATASE"/>
    <property type="match status" value="1"/>
</dbReference>
<sequence length="263" mass="28841">MVVMNLDHFAAKQLKDFDRQRPGSSFASPESLLSVEQAYALQFQVALLRQQRGEQVAGYKIGCISRTMQRQLGLDRPVFGHVWQSELHASGSVLHAAKFDGLAIEGEFAVRLADDVPSAQWLRRNAEVLAAGFIVIELHNYVFRGSPDRRAAELISNNAIHAGVVLPVEETPLENSEALSSATFRVLRNGELLGEASGDELEGGPMASVVKLAEHLEKYGRRLLRGQIVLTGSPLPLFRVTVGELIEVQCDQFGKLATVRVEG</sequence>
<keyword evidence="4" id="KW-1185">Reference proteome</keyword>
<dbReference type="Proteomes" id="UP000318288">
    <property type="component" value="Unassembled WGS sequence"/>
</dbReference>
<evidence type="ECO:0000313" key="3">
    <source>
        <dbReference type="EMBL" id="TWU50594.1"/>
    </source>
</evidence>
<dbReference type="InterPro" id="IPR050772">
    <property type="entry name" value="Hydratase-Decarb/MhpD_sf"/>
</dbReference>
<name>A0A5C6EQE3_9BACT</name>
<dbReference type="Gene3D" id="3.90.850.10">
    <property type="entry name" value="Fumarylacetoacetase-like, C-terminal domain"/>
    <property type="match status" value="1"/>
</dbReference>
<evidence type="ECO:0000256" key="1">
    <source>
        <dbReference type="ARBA" id="ARBA00023239"/>
    </source>
</evidence>
<dbReference type="InterPro" id="IPR036663">
    <property type="entry name" value="Fumarylacetoacetase_C_sf"/>
</dbReference>
<gene>
    <name evidence="3" type="primary">mhpD</name>
    <name evidence="3" type="ORF">Poly51_38860</name>
</gene>
<dbReference type="InterPro" id="IPR011234">
    <property type="entry name" value="Fumarylacetoacetase-like_C"/>
</dbReference>
<dbReference type="AlphaFoldDB" id="A0A5C6EQE3"/>
<proteinExistence type="predicted"/>
<protein>
    <submittedName>
        <fullName evidence="3">2-keto-4-pentenoate hydratase</fullName>
        <ecNumber evidence="3">4.2.1.80</ecNumber>
    </submittedName>
</protein>
<evidence type="ECO:0000313" key="4">
    <source>
        <dbReference type="Proteomes" id="UP000318288"/>
    </source>
</evidence>
<comment type="caution">
    <text evidence="3">The sequence shown here is derived from an EMBL/GenBank/DDBJ whole genome shotgun (WGS) entry which is preliminary data.</text>
</comment>
<dbReference type="EMBL" id="SJPW01000005">
    <property type="protein sequence ID" value="TWU50594.1"/>
    <property type="molecule type" value="Genomic_DNA"/>
</dbReference>
<dbReference type="GO" id="GO:0005737">
    <property type="term" value="C:cytoplasm"/>
    <property type="evidence" value="ECO:0007669"/>
    <property type="project" value="TreeGrafter"/>
</dbReference>
<dbReference type="PANTHER" id="PTHR30143:SF0">
    <property type="entry name" value="2-KETO-4-PENTENOATE HYDRATASE"/>
    <property type="match status" value="1"/>
</dbReference>
<dbReference type="GO" id="GO:0008684">
    <property type="term" value="F:2-oxopent-4-enoate hydratase activity"/>
    <property type="evidence" value="ECO:0007669"/>
    <property type="project" value="UniProtKB-EC"/>
</dbReference>
<reference evidence="3 4" key="1">
    <citation type="submission" date="2019-02" db="EMBL/GenBank/DDBJ databases">
        <title>Deep-cultivation of Planctomycetes and their phenomic and genomic characterization uncovers novel biology.</title>
        <authorList>
            <person name="Wiegand S."/>
            <person name="Jogler M."/>
            <person name="Boedeker C."/>
            <person name="Pinto D."/>
            <person name="Vollmers J."/>
            <person name="Rivas-Marin E."/>
            <person name="Kohn T."/>
            <person name="Peeters S.H."/>
            <person name="Heuer A."/>
            <person name="Rast P."/>
            <person name="Oberbeckmann S."/>
            <person name="Bunk B."/>
            <person name="Jeske O."/>
            <person name="Meyerdierks A."/>
            <person name="Storesund J.E."/>
            <person name="Kallscheuer N."/>
            <person name="Luecker S."/>
            <person name="Lage O.M."/>
            <person name="Pohl T."/>
            <person name="Merkel B.J."/>
            <person name="Hornburger P."/>
            <person name="Mueller R.-W."/>
            <person name="Bruemmer F."/>
            <person name="Labrenz M."/>
            <person name="Spormann A.M."/>
            <person name="Op Den Camp H."/>
            <person name="Overmann J."/>
            <person name="Amann R."/>
            <person name="Jetten M.S.M."/>
            <person name="Mascher T."/>
            <person name="Medema M.H."/>
            <person name="Devos D.P."/>
            <person name="Kaster A.-K."/>
            <person name="Ovreas L."/>
            <person name="Rohde M."/>
            <person name="Galperin M.Y."/>
            <person name="Jogler C."/>
        </authorList>
    </citation>
    <scope>NUCLEOTIDE SEQUENCE [LARGE SCALE GENOMIC DNA]</scope>
    <source>
        <strain evidence="3 4">Poly51</strain>
    </source>
</reference>